<accession>A0A2Y9U074</accession>
<sequence>MSWSRYKSRYWRWLEMSDEKATDSTDSSSKRSNSNVHIAYGVHKNSGKNAQTYNIGLPMSMPCIVILVHGVNDVGEAFQHQDRGICAGLNERLGREDLTPHTWENYIAEDIRNAVPSMVADDRHLKNIGKSPIIPFYWGYRPVDKQVFLEDQKRYFDDLMAQQKKQLTEILTKAEEDQYIADYPSLLSPEVDVDLAYDAYVREESLSDAQCNNSYTDQFFNYLDSNKIKNGGLFANATTCIPDMYGPGSNGLAMYVAKWNSRWTSFNDGDFSHPIYDNCHRIYQVFAAQRLADLIIAIREKDTTKHDPINIVGHSQGTIVTMLANFLVEKAGYQPADCVILNHSPYSLESRLMENMMPGNQQTAKGREETLVNFCQLIGKNELKNTYTTDVLSKSAVLGPDHQWDKPEYSRNNFGKVYNYFCPNDQTVSLMPVQGFGWQGIPDEVMTRLGSGFRQRVFYEGHTVGNGESVFSLPYEEVRTTTSYPPSGLAFRQRVSTALQGTSVNFGDRHRTINGEALVTPFPFELMPKSGPLGASDMALTMAAIARDDMKKTELIKKPDYITRTLQDEDYLNKSEIALLNRNLYNGANIICSAQLTLINHLLVYRIKTREEIKLQASNTVTTTSQHSSIVVNEDVSKNAMAYDLAIGVCNAYIIERGTFWLKLLKMADWRDSGNPVKDVRTYYQTGILPDKFKKMMNHPRIGIPEGVVNHFDSNETAQQWPYPWPQLK</sequence>
<protein>
    <submittedName>
        <fullName evidence="3">DUF3274 domain-containing protein</fullName>
    </submittedName>
</protein>
<evidence type="ECO:0000313" key="3">
    <source>
        <dbReference type="EMBL" id="AWH89426.1"/>
    </source>
</evidence>
<dbReference type="SUPFAM" id="SSF53474">
    <property type="entry name" value="alpha/beta-Hydrolases"/>
    <property type="match status" value="1"/>
</dbReference>
<dbReference type="InterPro" id="IPR056221">
    <property type="entry name" value="Tle3_ab_dom"/>
</dbReference>
<evidence type="ECO:0000259" key="1">
    <source>
        <dbReference type="Pfam" id="PF11678"/>
    </source>
</evidence>
<dbReference type="Pfam" id="PF11678">
    <property type="entry name" value="Tle3_C"/>
    <property type="match status" value="1"/>
</dbReference>
<keyword evidence="4" id="KW-1185">Reference proteome</keyword>
<dbReference type="KEGG" id="lpv:HYN51_13225"/>
<dbReference type="InterPro" id="IPR021692">
    <property type="entry name" value="Tle3_C"/>
</dbReference>
<feature type="domain" description="Antibacterial effector protein Tle3 C-terminal" evidence="1">
    <location>
        <begin position="603"/>
        <end position="672"/>
    </location>
</feature>
<dbReference type="Pfam" id="PF24322">
    <property type="entry name" value="Tle3"/>
    <property type="match status" value="1"/>
</dbReference>
<reference evidence="3 4" key="1">
    <citation type="journal article" date="2019" name="Int. J. Syst. Evol. Microbiol.">
        <title>Limnobaculum parvum gen. nov., sp. nov., isolated from a freshwater lake.</title>
        <authorList>
            <person name="Baek C."/>
            <person name="Shin S.K."/>
            <person name="Yi H."/>
        </authorList>
    </citation>
    <scope>NUCLEOTIDE SEQUENCE [LARGE SCALE GENOMIC DNA]</scope>
    <source>
        <strain evidence="3 4">HYN0051</strain>
    </source>
</reference>
<gene>
    <name evidence="3" type="ORF">HYN51_13225</name>
</gene>
<dbReference type="Proteomes" id="UP000244908">
    <property type="component" value="Chromosome"/>
</dbReference>
<dbReference type="EMBL" id="CP029185">
    <property type="protein sequence ID" value="AWH89426.1"/>
    <property type="molecule type" value="Genomic_DNA"/>
</dbReference>
<proteinExistence type="predicted"/>
<dbReference type="AlphaFoldDB" id="A0A2Y9U074"/>
<dbReference type="InterPro" id="IPR029058">
    <property type="entry name" value="AB_hydrolase_fold"/>
</dbReference>
<feature type="domain" description="T6SS Tle3 phospholipase effector alpha/beta" evidence="2">
    <location>
        <begin position="61"/>
        <end position="442"/>
    </location>
</feature>
<organism evidence="3 4">
    <name type="scientific">Limnobaculum parvum</name>
    <dbReference type="NCBI Taxonomy" id="2172103"/>
    <lineage>
        <taxon>Bacteria</taxon>
        <taxon>Pseudomonadati</taxon>
        <taxon>Pseudomonadota</taxon>
        <taxon>Gammaproteobacteria</taxon>
        <taxon>Enterobacterales</taxon>
        <taxon>Budviciaceae</taxon>
        <taxon>Limnobaculum</taxon>
    </lineage>
</organism>
<evidence type="ECO:0000313" key="4">
    <source>
        <dbReference type="Proteomes" id="UP000244908"/>
    </source>
</evidence>
<name>A0A2Y9U074_9GAMM</name>
<evidence type="ECO:0000259" key="2">
    <source>
        <dbReference type="Pfam" id="PF24322"/>
    </source>
</evidence>